<sequence length="249" mass="27148">MSESGSDDRRPVAERSDDESVGERVEGDEWTRETQPTTLEEDASKPEDKSIEDKKPEDKKVKLEVKLNDVKVELEDQKGPPSSRTRGASWRSSSAPRKSAGASARPQRRGGAARPRRAAEPPAAAGGTKAAALPGGCCGGSTGSGEVAVEAASSGSIDDAWADRLRSWRRCSRSRHRFAQGQGQERGLWRPVHRHGRLAGCLSSSRIRPRGEHGLQHRHGRPPQAERGRAPPVDRPPRRGGRGRWRASR</sequence>
<reference evidence="2" key="1">
    <citation type="submission" date="2023-10" db="EMBL/GenBank/DDBJ databases">
        <authorList>
            <person name="Chen Y."/>
            <person name="Shah S."/>
            <person name="Dougan E. K."/>
            <person name="Thang M."/>
            <person name="Chan C."/>
        </authorList>
    </citation>
    <scope>NUCLEOTIDE SEQUENCE [LARGE SCALE GENOMIC DNA]</scope>
</reference>
<dbReference type="EMBL" id="CAUYUJ010014754">
    <property type="protein sequence ID" value="CAK0845644.1"/>
    <property type="molecule type" value="Genomic_DNA"/>
</dbReference>
<evidence type="ECO:0000313" key="3">
    <source>
        <dbReference type="Proteomes" id="UP001189429"/>
    </source>
</evidence>
<keyword evidence="3" id="KW-1185">Reference proteome</keyword>
<feature type="compositionally biased region" description="Basic and acidic residues" evidence="1">
    <location>
        <begin position="1"/>
        <end position="15"/>
    </location>
</feature>
<feature type="compositionally biased region" description="Low complexity" evidence="1">
    <location>
        <begin position="100"/>
        <end position="113"/>
    </location>
</feature>
<gene>
    <name evidence="2" type="ORF">PCOR1329_LOCUS39373</name>
</gene>
<organism evidence="2 3">
    <name type="scientific">Prorocentrum cordatum</name>
    <dbReference type="NCBI Taxonomy" id="2364126"/>
    <lineage>
        <taxon>Eukaryota</taxon>
        <taxon>Sar</taxon>
        <taxon>Alveolata</taxon>
        <taxon>Dinophyceae</taxon>
        <taxon>Prorocentrales</taxon>
        <taxon>Prorocentraceae</taxon>
        <taxon>Prorocentrum</taxon>
    </lineage>
</organism>
<evidence type="ECO:0000313" key="2">
    <source>
        <dbReference type="EMBL" id="CAK0845644.1"/>
    </source>
</evidence>
<comment type="caution">
    <text evidence="2">The sequence shown here is derived from an EMBL/GenBank/DDBJ whole genome shotgun (WGS) entry which is preliminary data.</text>
</comment>
<accession>A0ABN9TK95</accession>
<feature type="compositionally biased region" description="Basic and acidic residues" evidence="1">
    <location>
        <begin position="42"/>
        <end position="78"/>
    </location>
</feature>
<feature type="compositionally biased region" description="Polar residues" evidence="1">
    <location>
        <begin position="80"/>
        <end position="96"/>
    </location>
</feature>
<name>A0ABN9TK95_9DINO</name>
<protein>
    <submittedName>
        <fullName evidence="2">Uncharacterized protein</fullName>
    </submittedName>
</protein>
<feature type="region of interest" description="Disordered" evidence="1">
    <location>
        <begin position="1"/>
        <end position="159"/>
    </location>
</feature>
<proteinExistence type="predicted"/>
<feature type="compositionally biased region" description="Basic and acidic residues" evidence="1">
    <location>
        <begin position="21"/>
        <end position="32"/>
    </location>
</feature>
<feature type="compositionally biased region" description="Low complexity" evidence="1">
    <location>
        <begin position="120"/>
        <end position="135"/>
    </location>
</feature>
<evidence type="ECO:0000256" key="1">
    <source>
        <dbReference type="SAM" id="MobiDB-lite"/>
    </source>
</evidence>
<feature type="compositionally biased region" description="Basic residues" evidence="1">
    <location>
        <begin position="238"/>
        <end position="249"/>
    </location>
</feature>
<dbReference type="Proteomes" id="UP001189429">
    <property type="component" value="Unassembled WGS sequence"/>
</dbReference>
<feature type="region of interest" description="Disordered" evidence="1">
    <location>
        <begin position="173"/>
        <end position="249"/>
    </location>
</feature>